<evidence type="ECO:0000313" key="2">
    <source>
        <dbReference type="Proteomes" id="UP000694240"/>
    </source>
</evidence>
<protein>
    <submittedName>
        <fullName evidence="1">Uncharacterized protein</fullName>
    </submittedName>
</protein>
<reference evidence="1 2" key="1">
    <citation type="submission" date="2020-12" db="EMBL/GenBank/DDBJ databases">
        <title>Concerted genomic and epigenomic changes stabilize Arabidopsis allopolyploids.</title>
        <authorList>
            <person name="Chen Z."/>
        </authorList>
    </citation>
    <scope>NUCLEOTIDE SEQUENCE [LARGE SCALE GENOMIC DNA]</scope>
    <source>
        <strain evidence="1">Allo738</strain>
        <tissue evidence="1">Leaf</tissue>
    </source>
</reference>
<proteinExistence type="predicted"/>
<sequence>MRALNQTFGGDLVHVGSEIVDNSFTSKSVDERLVIVKRRSDVEEEAKDMDLASTR</sequence>
<dbReference type="EMBL" id="JAEFBK010000011">
    <property type="protein sequence ID" value="KAG7552280.1"/>
    <property type="molecule type" value="Genomic_DNA"/>
</dbReference>
<evidence type="ECO:0000313" key="1">
    <source>
        <dbReference type="EMBL" id="KAG7552280.1"/>
    </source>
</evidence>
<keyword evidence="2" id="KW-1185">Reference proteome</keyword>
<name>A0A8T1Z0F6_9BRAS</name>
<dbReference type="Proteomes" id="UP000694240">
    <property type="component" value="Chromosome 11"/>
</dbReference>
<comment type="caution">
    <text evidence="1">The sequence shown here is derived from an EMBL/GenBank/DDBJ whole genome shotgun (WGS) entry which is preliminary data.</text>
</comment>
<gene>
    <name evidence="1" type="ORF">ISN45_Aa06g028800</name>
</gene>
<accession>A0A8T1Z0F6</accession>
<feature type="non-terminal residue" evidence="1">
    <location>
        <position position="55"/>
    </location>
</feature>
<organism evidence="1 2">
    <name type="scientific">Arabidopsis thaliana x Arabidopsis arenosa</name>
    <dbReference type="NCBI Taxonomy" id="1240361"/>
    <lineage>
        <taxon>Eukaryota</taxon>
        <taxon>Viridiplantae</taxon>
        <taxon>Streptophyta</taxon>
        <taxon>Embryophyta</taxon>
        <taxon>Tracheophyta</taxon>
        <taxon>Spermatophyta</taxon>
        <taxon>Magnoliopsida</taxon>
        <taxon>eudicotyledons</taxon>
        <taxon>Gunneridae</taxon>
        <taxon>Pentapetalae</taxon>
        <taxon>rosids</taxon>
        <taxon>malvids</taxon>
        <taxon>Brassicales</taxon>
        <taxon>Brassicaceae</taxon>
        <taxon>Camelineae</taxon>
        <taxon>Arabidopsis</taxon>
    </lineage>
</organism>
<dbReference type="AlphaFoldDB" id="A0A8T1Z0F6"/>